<gene>
    <name evidence="10" type="ORF">E3J84_03410</name>
</gene>
<name>A0A523RYY6_UNCAE</name>
<dbReference type="InterPro" id="IPR042094">
    <property type="entry name" value="T2SS_GspF_sf"/>
</dbReference>
<keyword evidence="7 8" id="KW-0472">Membrane</keyword>
<proteinExistence type="inferred from homology"/>
<keyword evidence="6 8" id="KW-1133">Transmembrane helix</keyword>
<dbReference type="PANTHER" id="PTHR30012:SF0">
    <property type="entry name" value="TYPE II SECRETION SYSTEM PROTEIN F-RELATED"/>
    <property type="match status" value="1"/>
</dbReference>
<evidence type="ECO:0000313" key="11">
    <source>
        <dbReference type="Proteomes" id="UP000316360"/>
    </source>
</evidence>
<dbReference type="PANTHER" id="PTHR30012">
    <property type="entry name" value="GENERAL SECRETION PATHWAY PROTEIN"/>
    <property type="match status" value="1"/>
</dbReference>
<dbReference type="Gene3D" id="1.20.81.30">
    <property type="entry name" value="Type II secretion system (T2SS), domain F"/>
    <property type="match status" value="2"/>
</dbReference>
<accession>A0A523RYY6</accession>
<dbReference type="Proteomes" id="UP000316360">
    <property type="component" value="Unassembled WGS sequence"/>
</dbReference>
<dbReference type="EMBL" id="SOKJ01000191">
    <property type="protein sequence ID" value="TET10983.1"/>
    <property type="molecule type" value="Genomic_DNA"/>
</dbReference>
<dbReference type="FunFam" id="1.20.81.30:FF:000001">
    <property type="entry name" value="Type II secretion system protein F"/>
    <property type="match status" value="2"/>
</dbReference>
<dbReference type="InterPro" id="IPR003004">
    <property type="entry name" value="GspF/PilC"/>
</dbReference>
<comment type="subcellular location">
    <subcellularLocation>
        <location evidence="1">Cell inner membrane</location>
        <topology evidence="1">Multi-pass membrane protein</topology>
    </subcellularLocation>
</comment>
<dbReference type="GO" id="GO:0015628">
    <property type="term" value="P:protein secretion by the type II secretion system"/>
    <property type="evidence" value="ECO:0007669"/>
    <property type="project" value="TreeGrafter"/>
</dbReference>
<keyword evidence="5 8" id="KW-0812">Transmembrane</keyword>
<dbReference type="InterPro" id="IPR018076">
    <property type="entry name" value="T2SS_GspF_dom"/>
</dbReference>
<organism evidence="10 11">
    <name type="scientific">Aerophobetes bacterium</name>
    <dbReference type="NCBI Taxonomy" id="2030807"/>
    <lineage>
        <taxon>Bacteria</taxon>
        <taxon>Candidatus Aerophobota</taxon>
    </lineage>
</organism>
<comment type="similarity">
    <text evidence="2">Belongs to the GSP F family.</text>
</comment>
<evidence type="ECO:0000256" key="6">
    <source>
        <dbReference type="ARBA" id="ARBA00022989"/>
    </source>
</evidence>
<evidence type="ECO:0000256" key="5">
    <source>
        <dbReference type="ARBA" id="ARBA00022692"/>
    </source>
</evidence>
<dbReference type="Pfam" id="PF00482">
    <property type="entry name" value="T2SSF"/>
    <property type="match status" value="2"/>
</dbReference>
<protein>
    <submittedName>
        <fullName evidence="10">Type II secretion system F family protein</fullName>
    </submittedName>
</protein>
<feature type="transmembrane region" description="Helical" evidence="8">
    <location>
        <begin position="172"/>
        <end position="193"/>
    </location>
</feature>
<reference evidence="10 11" key="1">
    <citation type="submission" date="2019-03" db="EMBL/GenBank/DDBJ databases">
        <title>Metabolic potential of uncultured bacteria and archaea associated with petroleum seepage in deep-sea sediments.</title>
        <authorList>
            <person name="Dong X."/>
            <person name="Hubert C."/>
        </authorList>
    </citation>
    <scope>NUCLEOTIDE SEQUENCE [LARGE SCALE GENOMIC DNA]</scope>
    <source>
        <strain evidence="10">E44_bin7</strain>
    </source>
</reference>
<dbReference type="PRINTS" id="PR00812">
    <property type="entry name" value="BCTERIALGSPF"/>
</dbReference>
<evidence type="ECO:0000256" key="7">
    <source>
        <dbReference type="ARBA" id="ARBA00023136"/>
    </source>
</evidence>
<feature type="domain" description="Type II secretion system protein GspF" evidence="9">
    <location>
        <begin position="275"/>
        <end position="396"/>
    </location>
</feature>
<keyword evidence="4" id="KW-0997">Cell inner membrane</keyword>
<evidence type="ECO:0000256" key="4">
    <source>
        <dbReference type="ARBA" id="ARBA00022519"/>
    </source>
</evidence>
<feature type="domain" description="Type II secretion system protein GspF" evidence="9">
    <location>
        <begin position="73"/>
        <end position="194"/>
    </location>
</feature>
<feature type="transmembrane region" description="Helical" evidence="8">
    <location>
        <begin position="377"/>
        <end position="398"/>
    </location>
</feature>
<evidence type="ECO:0000256" key="8">
    <source>
        <dbReference type="SAM" id="Phobius"/>
    </source>
</evidence>
<keyword evidence="3" id="KW-1003">Cell membrane</keyword>
<dbReference type="GO" id="GO:0005886">
    <property type="term" value="C:plasma membrane"/>
    <property type="evidence" value="ECO:0007669"/>
    <property type="project" value="UniProtKB-SubCell"/>
</dbReference>
<feature type="transmembrane region" description="Helical" evidence="8">
    <location>
        <begin position="213"/>
        <end position="243"/>
    </location>
</feature>
<evidence type="ECO:0000259" key="9">
    <source>
        <dbReference type="Pfam" id="PF00482"/>
    </source>
</evidence>
<evidence type="ECO:0000256" key="1">
    <source>
        <dbReference type="ARBA" id="ARBA00004429"/>
    </source>
</evidence>
<evidence type="ECO:0000256" key="3">
    <source>
        <dbReference type="ARBA" id="ARBA00022475"/>
    </source>
</evidence>
<dbReference type="AlphaFoldDB" id="A0A523RYY6"/>
<comment type="caution">
    <text evidence="10">The sequence shown here is derived from an EMBL/GenBank/DDBJ whole genome shotgun (WGS) entry which is preliminary data.</text>
</comment>
<sequence>MATYTYEICNELGKTKKGSLKAESEEVAISRLKDSSSYIISLKEGKQSVLPSKPTQVSWLDQIRPKDLVIFNRQLATMIGSGLSLDRSLSVLSRQTESKKLGSTLKEVVADIEKGASFSQALAKFPKVFSHLYISMIRAGEVGGILQDVLDRLALLLEKEEKIRRDVKAATLYPKLLISIAIGGAAFLVIFVLPSFLDMFTQLEVPLPLPTKILIALITLLTTKKYLMAGVSLSLVIGFLAYVRTEAGKFNYDLLKIKLPIIGNLVSKVIISRCCRILGILYSSGVPLLEALEVVKEVADNRVVAKTMTQVRQNVEEGRSIAQPLEESKVFPPMTAYMIRAGEETGALDTMLAKISDFYDEEVESTVRSLSSIIEPLLLGVIALIVGFVAISIFFPMFDMINAVKIK</sequence>
<evidence type="ECO:0000256" key="2">
    <source>
        <dbReference type="ARBA" id="ARBA00005745"/>
    </source>
</evidence>
<evidence type="ECO:0000313" key="10">
    <source>
        <dbReference type="EMBL" id="TET10983.1"/>
    </source>
</evidence>